<dbReference type="NCBIfam" id="TIGR00083">
    <property type="entry name" value="ribF"/>
    <property type="match status" value="1"/>
</dbReference>
<evidence type="ECO:0000256" key="12">
    <source>
        <dbReference type="ARBA" id="ARBA00023268"/>
    </source>
</evidence>
<dbReference type="RefSeq" id="WP_302108412.1">
    <property type="nucleotide sequence ID" value="NZ_JAUKTR010000001.1"/>
</dbReference>
<dbReference type="Gene3D" id="2.40.30.30">
    <property type="entry name" value="Riboflavin kinase-like"/>
    <property type="match status" value="1"/>
</dbReference>
<dbReference type="Pfam" id="PF06574">
    <property type="entry name" value="FAD_syn"/>
    <property type="match status" value="1"/>
</dbReference>
<dbReference type="Proteomes" id="UP001169063">
    <property type="component" value="Unassembled WGS sequence"/>
</dbReference>
<dbReference type="SUPFAM" id="SSF52374">
    <property type="entry name" value="Nucleotidylyl transferase"/>
    <property type="match status" value="1"/>
</dbReference>
<keyword evidence="5 15" id="KW-0288">FMN</keyword>
<evidence type="ECO:0000256" key="11">
    <source>
        <dbReference type="ARBA" id="ARBA00022840"/>
    </source>
</evidence>
<dbReference type="NCBIfam" id="NF004159">
    <property type="entry name" value="PRK05627.1-2"/>
    <property type="match status" value="1"/>
</dbReference>
<dbReference type="PANTHER" id="PTHR22749">
    <property type="entry name" value="RIBOFLAVIN KINASE/FMN ADENYLYLTRANSFERASE"/>
    <property type="match status" value="1"/>
</dbReference>
<gene>
    <name evidence="17" type="ORF">Q0812_00920</name>
</gene>
<comment type="similarity">
    <text evidence="15">Belongs to the ribF family.</text>
</comment>
<evidence type="ECO:0000256" key="13">
    <source>
        <dbReference type="ARBA" id="ARBA00047880"/>
    </source>
</evidence>
<dbReference type="CDD" id="cd02064">
    <property type="entry name" value="FAD_synthetase_N"/>
    <property type="match status" value="1"/>
</dbReference>
<evidence type="ECO:0000256" key="8">
    <source>
        <dbReference type="ARBA" id="ARBA00022741"/>
    </source>
</evidence>
<dbReference type="Gene3D" id="3.40.50.620">
    <property type="entry name" value="HUPs"/>
    <property type="match status" value="1"/>
</dbReference>
<comment type="catalytic activity">
    <reaction evidence="13 15">
        <text>riboflavin + ATP = FMN + ADP + H(+)</text>
        <dbReference type="Rhea" id="RHEA:14357"/>
        <dbReference type="ChEBI" id="CHEBI:15378"/>
        <dbReference type="ChEBI" id="CHEBI:30616"/>
        <dbReference type="ChEBI" id="CHEBI:57986"/>
        <dbReference type="ChEBI" id="CHEBI:58210"/>
        <dbReference type="ChEBI" id="CHEBI:456216"/>
        <dbReference type="EC" id="2.7.1.26"/>
    </reaction>
</comment>
<sequence>MADIEIIRGWKNLPERLRGAAVALGNFDGVHLGHQRVIGEAVAAAAALGVPAGVISFDPHPRRWFQPEAEPFRVASVGQDARAMSALGVERLYLIPFDAELAEMTDEAFAQRVLAEGLGARHVAAGFDITFGKGRTGSPDLLREYGRRFGFTASVTPPVQAGPGGDKLSSSAVREALKAGDPARAAEILGRPFAIEGEVIHGDKRGRELGYPTANIALDDYVRPRFGIYAARMRLPDGRVLDGVASLGVRPMFETPEPLLEVWLFDFDGDLYGQVVEVELIAFLRPEAKFADLDTLKDQIARDAVQARRVLQG</sequence>
<evidence type="ECO:0000256" key="9">
    <source>
        <dbReference type="ARBA" id="ARBA00022777"/>
    </source>
</evidence>
<dbReference type="InterPro" id="IPR023465">
    <property type="entry name" value="Riboflavin_kinase_dom_sf"/>
</dbReference>
<keyword evidence="12" id="KW-0511">Multifunctional enzyme</keyword>
<dbReference type="EC" id="2.7.1.26" evidence="15"/>
<dbReference type="InterPro" id="IPR014729">
    <property type="entry name" value="Rossmann-like_a/b/a_fold"/>
</dbReference>
<dbReference type="InterPro" id="IPR023468">
    <property type="entry name" value="Riboflavin_kinase"/>
</dbReference>
<keyword evidence="18" id="KW-1185">Reference proteome</keyword>
<evidence type="ECO:0000256" key="4">
    <source>
        <dbReference type="ARBA" id="ARBA00022630"/>
    </source>
</evidence>
<keyword evidence="11 15" id="KW-0067">ATP-binding</keyword>
<accession>A0ABT8SHE3</accession>
<evidence type="ECO:0000256" key="7">
    <source>
        <dbReference type="ARBA" id="ARBA00022695"/>
    </source>
</evidence>
<dbReference type="InterPro" id="IPR015864">
    <property type="entry name" value="FAD_synthase"/>
</dbReference>
<evidence type="ECO:0000256" key="1">
    <source>
        <dbReference type="ARBA" id="ARBA00002121"/>
    </source>
</evidence>
<dbReference type="InterPro" id="IPR015865">
    <property type="entry name" value="Riboflavin_kinase_bac/euk"/>
</dbReference>
<keyword evidence="4 15" id="KW-0285">Flavoprotein</keyword>
<dbReference type="PANTHER" id="PTHR22749:SF6">
    <property type="entry name" value="RIBOFLAVIN KINASE"/>
    <property type="match status" value="1"/>
</dbReference>
<dbReference type="InterPro" id="IPR002606">
    <property type="entry name" value="Riboflavin_kinase_bac"/>
</dbReference>
<comment type="pathway">
    <text evidence="3 15">Cofactor biosynthesis; FMN biosynthesis; FMN from riboflavin (ATP route): step 1/1.</text>
</comment>
<evidence type="ECO:0000256" key="2">
    <source>
        <dbReference type="ARBA" id="ARBA00004726"/>
    </source>
</evidence>
<dbReference type="GO" id="GO:0003919">
    <property type="term" value="F:FMN adenylyltransferase activity"/>
    <property type="evidence" value="ECO:0007669"/>
    <property type="project" value="UniProtKB-EC"/>
</dbReference>
<dbReference type="EC" id="2.7.7.2" evidence="15"/>
<dbReference type="Pfam" id="PF01687">
    <property type="entry name" value="Flavokinase"/>
    <property type="match status" value="1"/>
</dbReference>
<dbReference type="EMBL" id="JAUKTR010000001">
    <property type="protein sequence ID" value="MDO1557987.1"/>
    <property type="molecule type" value="Genomic_DNA"/>
</dbReference>
<name>A0ABT8SHE3_9CAUL</name>
<evidence type="ECO:0000256" key="15">
    <source>
        <dbReference type="PIRNR" id="PIRNR004491"/>
    </source>
</evidence>
<protein>
    <recommendedName>
        <fullName evidence="15">Riboflavin biosynthesis protein</fullName>
    </recommendedName>
    <domain>
        <recommendedName>
            <fullName evidence="15">Riboflavin kinase</fullName>
            <ecNumber evidence="15">2.7.1.26</ecNumber>
        </recommendedName>
        <alternativeName>
            <fullName evidence="15">Flavokinase</fullName>
        </alternativeName>
    </domain>
    <domain>
        <recommendedName>
            <fullName evidence="15">FMN adenylyltransferase</fullName>
            <ecNumber evidence="15">2.7.7.2</ecNumber>
        </recommendedName>
        <alternativeName>
            <fullName evidence="15">FAD pyrophosphorylase</fullName>
        </alternativeName>
        <alternativeName>
            <fullName evidence="15">FAD synthase</fullName>
        </alternativeName>
    </domain>
</protein>
<evidence type="ECO:0000256" key="14">
    <source>
        <dbReference type="ARBA" id="ARBA00049494"/>
    </source>
</evidence>
<keyword evidence="7 15" id="KW-0548">Nucleotidyltransferase</keyword>
<dbReference type="NCBIfam" id="NF004160">
    <property type="entry name" value="PRK05627.1-3"/>
    <property type="match status" value="1"/>
</dbReference>
<organism evidence="17 18">
    <name type="scientific">Peiella sedimenti</name>
    <dbReference type="NCBI Taxonomy" id="3061083"/>
    <lineage>
        <taxon>Bacteria</taxon>
        <taxon>Pseudomonadati</taxon>
        <taxon>Pseudomonadota</taxon>
        <taxon>Alphaproteobacteria</taxon>
        <taxon>Caulobacterales</taxon>
        <taxon>Caulobacteraceae</taxon>
        <taxon>Peiella</taxon>
    </lineage>
</organism>
<dbReference type="SMART" id="SM00904">
    <property type="entry name" value="Flavokinase"/>
    <property type="match status" value="1"/>
</dbReference>
<keyword evidence="6 15" id="KW-0808">Transferase</keyword>
<dbReference type="GO" id="GO:0008531">
    <property type="term" value="F:riboflavin kinase activity"/>
    <property type="evidence" value="ECO:0007669"/>
    <property type="project" value="UniProtKB-EC"/>
</dbReference>
<evidence type="ECO:0000256" key="10">
    <source>
        <dbReference type="ARBA" id="ARBA00022827"/>
    </source>
</evidence>
<comment type="function">
    <text evidence="1">Catalyzes the phosphorylation of riboflavin to FMN followed by the adenylation of FMN to FAD.</text>
</comment>
<evidence type="ECO:0000256" key="6">
    <source>
        <dbReference type="ARBA" id="ARBA00022679"/>
    </source>
</evidence>
<reference evidence="17" key="1">
    <citation type="submission" date="2023-07" db="EMBL/GenBank/DDBJ databases">
        <title>Brevundimonas soil sp. nov., isolated from the soil of chemical plant.</title>
        <authorList>
            <person name="Wu N."/>
        </authorList>
    </citation>
    <scope>NUCLEOTIDE SEQUENCE</scope>
    <source>
        <strain evidence="17">XZ-24</strain>
    </source>
</reference>
<evidence type="ECO:0000313" key="18">
    <source>
        <dbReference type="Proteomes" id="UP001169063"/>
    </source>
</evidence>
<comment type="catalytic activity">
    <reaction evidence="14 15">
        <text>FMN + ATP + H(+) = FAD + diphosphate</text>
        <dbReference type="Rhea" id="RHEA:17237"/>
        <dbReference type="ChEBI" id="CHEBI:15378"/>
        <dbReference type="ChEBI" id="CHEBI:30616"/>
        <dbReference type="ChEBI" id="CHEBI:33019"/>
        <dbReference type="ChEBI" id="CHEBI:57692"/>
        <dbReference type="ChEBI" id="CHEBI:58210"/>
        <dbReference type="EC" id="2.7.7.2"/>
    </reaction>
</comment>
<keyword evidence="8 15" id="KW-0547">Nucleotide-binding</keyword>
<dbReference type="SUPFAM" id="SSF82114">
    <property type="entry name" value="Riboflavin kinase-like"/>
    <property type="match status" value="1"/>
</dbReference>
<keyword evidence="10 15" id="KW-0274">FAD</keyword>
<proteinExistence type="inferred from homology"/>
<comment type="pathway">
    <text evidence="2 15">Cofactor biosynthesis; FAD biosynthesis; FAD from FMN: step 1/1.</text>
</comment>
<dbReference type="PIRSF" id="PIRSF004491">
    <property type="entry name" value="FAD_Synth"/>
    <property type="match status" value="1"/>
</dbReference>
<evidence type="ECO:0000313" key="17">
    <source>
        <dbReference type="EMBL" id="MDO1557987.1"/>
    </source>
</evidence>
<feature type="domain" description="Riboflavin kinase" evidence="16">
    <location>
        <begin position="188"/>
        <end position="312"/>
    </location>
</feature>
<evidence type="ECO:0000259" key="16">
    <source>
        <dbReference type="SMART" id="SM00904"/>
    </source>
</evidence>
<evidence type="ECO:0000256" key="3">
    <source>
        <dbReference type="ARBA" id="ARBA00005201"/>
    </source>
</evidence>
<keyword evidence="9 15" id="KW-0418">Kinase</keyword>
<evidence type="ECO:0000256" key="5">
    <source>
        <dbReference type="ARBA" id="ARBA00022643"/>
    </source>
</evidence>
<comment type="caution">
    <text evidence="17">The sequence shown here is derived from an EMBL/GenBank/DDBJ whole genome shotgun (WGS) entry which is preliminary data.</text>
</comment>